<keyword evidence="1" id="KW-0175">Coiled coil</keyword>
<organism evidence="4 5">
    <name type="scientific">Tanacetum coccineum</name>
    <dbReference type="NCBI Taxonomy" id="301880"/>
    <lineage>
        <taxon>Eukaryota</taxon>
        <taxon>Viridiplantae</taxon>
        <taxon>Streptophyta</taxon>
        <taxon>Embryophyta</taxon>
        <taxon>Tracheophyta</taxon>
        <taxon>Spermatophyta</taxon>
        <taxon>Magnoliopsida</taxon>
        <taxon>eudicotyledons</taxon>
        <taxon>Gunneridae</taxon>
        <taxon>Pentapetalae</taxon>
        <taxon>asterids</taxon>
        <taxon>campanulids</taxon>
        <taxon>Asterales</taxon>
        <taxon>Asteraceae</taxon>
        <taxon>Asteroideae</taxon>
        <taxon>Anthemideae</taxon>
        <taxon>Anthemidinae</taxon>
        <taxon>Tanacetum</taxon>
    </lineage>
</organism>
<evidence type="ECO:0000259" key="3">
    <source>
        <dbReference type="Pfam" id="PF14303"/>
    </source>
</evidence>
<dbReference type="EMBL" id="BQNB010017575">
    <property type="protein sequence ID" value="GJT64763.1"/>
    <property type="molecule type" value="Genomic_DNA"/>
</dbReference>
<name>A0ABQ5FPA9_9ASTR</name>
<keyword evidence="5" id="KW-1185">Reference proteome</keyword>
<dbReference type="InterPro" id="IPR029466">
    <property type="entry name" value="NAM-associated_C"/>
</dbReference>
<evidence type="ECO:0000313" key="5">
    <source>
        <dbReference type="Proteomes" id="UP001151760"/>
    </source>
</evidence>
<feature type="region of interest" description="Disordered" evidence="2">
    <location>
        <begin position="179"/>
        <end position="221"/>
    </location>
</feature>
<accession>A0ABQ5FPA9</accession>
<feature type="region of interest" description="Disordered" evidence="2">
    <location>
        <begin position="41"/>
        <end position="67"/>
    </location>
</feature>
<feature type="compositionally biased region" description="Low complexity" evidence="2">
    <location>
        <begin position="188"/>
        <end position="198"/>
    </location>
</feature>
<feature type="region of interest" description="Disordered" evidence="2">
    <location>
        <begin position="1"/>
        <end position="20"/>
    </location>
</feature>
<dbReference type="Pfam" id="PF14303">
    <property type="entry name" value="NAM-associated"/>
    <property type="match status" value="1"/>
</dbReference>
<evidence type="ECO:0000313" key="4">
    <source>
        <dbReference type="EMBL" id="GJT64763.1"/>
    </source>
</evidence>
<feature type="domain" description="No apical meristem-associated C-terminal" evidence="3">
    <location>
        <begin position="153"/>
        <end position="283"/>
    </location>
</feature>
<dbReference type="Proteomes" id="UP001151760">
    <property type="component" value="Unassembled WGS sequence"/>
</dbReference>
<proteinExistence type="predicted"/>
<comment type="caution">
    <text evidence="4">The sequence shown here is derived from an EMBL/GenBank/DDBJ whole genome shotgun (WGS) entry which is preliminary data.</text>
</comment>
<feature type="coiled-coil region" evidence="1">
    <location>
        <begin position="245"/>
        <end position="277"/>
    </location>
</feature>
<feature type="compositionally biased region" description="Acidic residues" evidence="2">
    <location>
        <begin position="203"/>
        <end position="212"/>
    </location>
</feature>
<evidence type="ECO:0000256" key="1">
    <source>
        <dbReference type="SAM" id="Coils"/>
    </source>
</evidence>
<reference evidence="4" key="1">
    <citation type="journal article" date="2022" name="Int. J. Mol. Sci.">
        <title>Draft Genome of Tanacetum Coccineum: Genomic Comparison of Closely Related Tanacetum-Family Plants.</title>
        <authorList>
            <person name="Yamashiro T."/>
            <person name="Shiraishi A."/>
            <person name="Nakayama K."/>
            <person name="Satake H."/>
        </authorList>
    </citation>
    <scope>NUCLEOTIDE SEQUENCE</scope>
</reference>
<sequence>MESSTSSQPNQPYSPINPTNLDMNFEELIFSQDYNYSQDYSIGHGSGHGSAPGLAHGSDQGSIPFHDKKDDSLIKEVSLVKPKKPFRHVAKAKKDEPKEAKGFWKAVIRVRPRIGAFCAIIKNIEANHESGTNDLDVYQKACVEYKMMYKGDFTLEHCYNILKDHPGWKNVEMPNFYQSQGRKKSKTSETTSGSASGGLNLNEEADEAVEETQEFRPMGRDRAKAKLKQSVPLVGELLYLLICIRESEAREIAQLKREKLEIQRRTLELAEREKRDRDILFYNSAIDTTLPPIQQEKLLEMKMEIKARYNLDY</sequence>
<reference evidence="4" key="2">
    <citation type="submission" date="2022-01" db="EMBL/GenBank/DDBJ databases">
        <authorList>
            <person name="Yamashiro T."/>
            <person name="Shiraishi A."/>
            <person name="Satake H."/>
            <person name="Nakayama K."/>
        </authorList>
    </citation>
    <scope>NUCLEOTIDE SEQUENCE</scope>
</reference>
<dbReference type="PANTHER" id="PTHR45023">
    <property type="match status" value="1"/>
</dbReference>
<protein>
    <recommendedName>
        <fullName evidence="3">No apical meristem-associated C-terminal domain-containing protein</fullName>
    </recommendedName>
</protein>
<gene>
    <name evidence="4" type="ORF">Tco_1016243</name>
</gene>
<evidence type="ECO:0000256" key="2">
    <source>
        <dbReference type="SAM" id="MobiDB-lite"/>
    </source>
</evidence>
<dbReference type="PANTHER" id="PTHR45023:SF15">
    <property type="entry name" value="OS07G0575233 PROTEIN"/>
    <property type="match status" value="1"/>
</dbReference>